<evidence type="ECO:0000313" key="1">
    <source>
        <dbReference type="EMBL" id="MDR5712037.1"/>
    </source>
</evidence>
<evidence type="ECO:0000313" key="2">
    <source>
        <dbReference type="Proteomes" id="UP001260872"/>
    </source>
</evidence>
<gene>
    <name evidence="1" type="ORF">RH857_07830</name>
</gene>
<dbReference type="Proteomes" id="UP001260872">
    <property type="component" value="Unassembled WGS sequence"/>
</dbReference>
<name>A0ABU1FUL2_9MICC</name>
<evidence type="ECO:0008006" key="3">
    <source>
        <dbReference type="Google" id="ProtNLM"/>
    </source>
</evidence>
<keyword evidence="2" id="KW-1185">Reference proteome</keyword>
<proteinExistence type="predicted"/>
<protein>
    <recommendedName>
        <fullName evidence="3">Antirestriction protein ArdA</fullName>
    </recommendedName>
</protein>
<organism evidence="1 2">
    <name type="scientific">Nesterenkonia flava</name>
    <dbReference type="NCBI Taxonomy" id="469799"/>
    <lineage>
        <taxon>Bacteria</taxon>
        <taxon>Bacillati</taxon>
        <taxon>Actinomycetota</taxon>
        <taxon>Actinomycetes</taxon>
        <taxon>Micrococcales</taxon>
        <taxon>Micrococcaceae</taxon>
        <taxon>Nesterenkonia</taxon>
    </lineage>
</organism>
<dbReference type="EMBL" id="JAVKGT010000017">
    <property type="protein sequence ID" value="MDR5712037.1"/>
    <property type="molecule type" value="Genomic_DNA"/>
</dbReference>
<comment type="caution">
    <text evidence="1">The sequence shown here is derived from an EMBL/GenBank/DDBJ whole genome shotgun (WGS) entry which is preliminary data.</text>
</comment>
<reference evidence="2" key="1">
    <citation type="submission" date="2023-07" db="EMBL/GenBank/DDBJ databases">
        <title>Description of three actinobacteria isolated from air of manufacturing shop in a pharmaceutical factory.</title>
        <authorList>
            <person name="Zhang D.-F."/>
        </authorList>
    </citation>
    <scope>NUCLEOTIDE SEQUENCE [LARGE SCALE GENOMIC DNA]</scope>
    <source>
        <strain evidence="2">CCTCC AB 207010</strain>
    </source>
</reference>
<sequence>MHHHEHQPQQPEGYSRYADPELDIDALLTIEQFNPELETPDIYELLDETRTSEIAERTAQSTYNSEVQDEIHDLHAKYGTAFAAFLTLDDVDLTGGGIDLEQQFLSCYLGSFNDYDQLARAHIQALGWQEELDRLIHAEAIPPGFLHWDYQAVNGLITEGWDIVELDGRLHQYTK</sequence>
<accession>A0ABU1FUL2</accession>
<dbReference type="RefSeq" id="WP_310537417.1">
    <property type="nucleotide sequence ID" value="NZ_BAAAOC010000081.1"/>
</dbReference>